<comment type="caution">
    <text evidence="1">The sequence shown here is derived from an EMBL/GenBank/DDBJ whole genome shotgun (WGS) entry which is preliminary data.</text>
</comment>
<dbReference type="GeneID" id="64593249"/>
<organism evidence="1 2">
    <name type="scientific">Suillus plorans</name>
    <dbReference type="NCBI Taxonomy" id="116603"/>
    <lineage>
        <taxon>Eukaryota</taxon>
        <taxon>Fungi</taxon>
        <taxon>Dikarya</taxon>
        <taxon>Basidiomycota</taxon>
        <taxon>Agaricomycotina</taxon>
        <taxon>Agaricomycetes</taxon>
        <taxon>Agaricomycetidae</taxon>
        <taxon>Boletales</taxon>
        <taxon>Suillineae</taxon>
        <taxon>Suillaceae</taxon>
        <taxon>Suillus</taxon>
    </lineage>
</organism>
<dbReference type="AlphaFoldDB" id="A0A9P7E2W3"/>
<dbReference type="RefSeq" id="XP_041167511.1">
    <property type="nucleotide sequence ID" value="XM_041299485.1"/>
</dbReference>
<sequence length="121" mass="13870">MCHHAEVANCHLLNADLNVGRMHMEHKKSGIAAFTRSDSGLMIFVMTNACWLVLNKEPTKWIDSTEMELEELSMEVEEDPGMMDEVYDEDRFVDKAELLDECEHVATDFDSVMTVTWLNLS</sequence>
<evidence type="ECO:0000313" key="2">
    <source>
        <dbReference type="Proteomes" id="UP000719766"/>
    </source>
</evidence>
<reference evidence="1" key="1">
    <citation type="journal article" date="2020" name="New Phytol.">
        <title>Comparative genomics reveals dynamic genome evolution in host specialist ectomycorrhizal fungi.</title>
        <authorList>
            <person name="Lofgren L.A."/>
            <person name="Nguyen N.H."/>
            <person name="Vilgalys R."/>
            <person name="Ruytinx J."/>
            <person name="Liao H.L."/>
            <person name="Branco S."/>
            <person name="Kuo A."/>
            <person name="LaButti K."/>
            <person name="Lipzen A."/>
            <person name="Andreopoulos W."/>
            <person name="Pangilinan J."/>
            <person name="Riley R."/>
            <person name="Hundley H."/>
            <person name="Na H."/>
            <person name="Barry K."/>
            <person name="Grigoriev I.V."/>
            <person name="Stajich J.E."/>
            <person name="Kennedy P.G."/>
        </authorList>
    </citation>
    <scope>NUCLEOTIDE SEQUENCE</scope>
    <source>
        <strain evidence="1">S12</strain>
    </source>
</reference>
<proteinExistence type="predicted"/>
<evidence type="ECO:0000313" key="1">
    <source>
        <dbReference type="EMBL" id="KAG1809846.1"/>
    </source>
</evidence>
<dbReference type="Proteomes" id="UP000719766">
    <property type="component" value="Unassembled WGS sequence"/>
</dbReference>
<dbReference type="OrthoDB" id="2682627at2759"/>
<protein>
    <submittedName>
        <fullName evidence="1">Uncharacterized protein</fullName>
    </submittedName>
</protein>
<dbReference type="EMBL" id="JABBWE010000001">
    <property type="protein sequence ID" value="KAG1809846.1"/>
    <property type="molecule type" value="Genomic_DNA"/>
</dbReference>
<name>A0A9P7E2W3_9AGAM</name>
<keyword evidence="2" id="KW-1185">Reference proteome</keyword>
<gene>
    <name evidence="1" type="ORF">HD556DRAFT_1302269</name>
</gene>
<accession>A0A9P7E2W3</accession>